<accession>A0A5J6RG83</accession>
<proteinExistence type="predicted"/>
<dbReference type="Proteomes" id="UP000509513">
    <property type="component" value="Chromosome"/>
</dbReference>
<evidence type="ECO:0000313" key="4">
    <source>
        <dbReference type="Proteomes" id="UP000305417"/>
    </source>
</evidence>
<dbReference type="OrthoDB" id="5344378at2"/>
<dbReference type="EMBL" id="VBUC01000019">
    <property type="protein sequence ID" value="TLS97755.1"/>
    <property type="molecule type" value="Genomic_DNA"/>
</dbReference>
<organism evidence="2 5">
    <name type="scientific">Aliarcobacter cibarius</name>
    <dbReference type="NCBI Taxonomy" id="255507"/>
    <lineage>
        <taxon>Bacteria</taxon>
        <taxon>Pseudomonadati</taxon>
        <taxon>Campylobacterota</taxon>
        <taxon>Epsilonproteobacteria</taxon>
        <taxon>Campylobacterales</taxon>
        <taxon>Arcobacteraceae</taxon>
        <taxon>Aliarcobacter</taxon>
    </lineage>
</organism>
<dbReference type="AlphaFoldDB" id="A0A5J6RG83"/>
<dbReference type="EMBL" id="CP054051">
    <property type="protein sequence ID" value="QKJ26968.1"/>
    <property type="molecule type" value="Genomic_DNA"/>
</dbReference>
<gene>
    <name evidence="2" type="ORF">ACBT_1056</name>
    <name evidence="3" type="ORF">FE247_08000</name>
</gene>
<evidence type="ECO:0000313" key="3">
    <source>
        <dbReference type="EMBL" id="TLS97755.1"/>
    </source>
</evidence>
<sequence>MQLIDNLDSKIEKLLYEYEKVKLENIALLKKVNELKNENDELIKNNQDMILAINSTLALIGGKDSE</sequence>
<protein>
    <recommendedName>
        <fullName evidence="6">Cell division protein ZapB</fullName>
    </recommendedName>
</protein>
<dbReference type="STRING" id="1442598.GCA_000522465_01105"/>
<evidence type="ECO:0008006" key="6">
    <source>
        <dbReference type="Google" id="ProtNLM"/>
    </source>
</evidence>
<evidence type="ECO:0000313" key="2">
    <source>
        <dbReference type="EMBL" id="QKJ26968.1"/>
    </source>
</evidence>
<feature type="coiled-coil region" evidence="1">
    <location>
        <begin position="4"/>
        <end position="52"/>
    </location>
</feature>
<name>A0A5J6RG83_9BACT</name>
<dbReference type="Proteomes" id="UP000305417">
    <property type="component" value="Unassembled WGS sequence"/>
</dbReference>
<evidence type="ECO:0000313" key="5">
    <source>
        <dbReference type="Proteomes" id="UP000509513"/>
    </source>
</evidence>
<dbReference type="RefSeq" id="WP_024775231.1">
    <property type="nucleotide sequence ID" value="NZ_CP043857.1"/>
</dbReference>
<dbReference type="KEGG" id="acib:ACBT_1056"/>
<reference evidence="3 4" key="1">
    <citation type="submission" date="2019-05" db="EMBL/GenBank/DDBJ databases">
        <title>Arcobacter cibarius and Arcobacter thereius providing challenges in identification an antibiotic susceptibility and Quinolone resistance.</title>
        <authorList>
            <person name="Busch A."/>
            <person name="Hanel I."/>
            <person name="Hotzel H."/>
            <person name="Tomaso H."/>
        </authorList>
    </citation>
    <scope>NUCLEOTIDE SEQUENCE [LARGE SCALE GENOMIC DNA]</scope>
    <source>
        <strain evidence="3 4">16CS0831-2</strain>
    </source>
</reference>
<keyword evidence="1" id="KW-0175">Coiled coil</keyword>
<reference evidence="2 5" key="2">
    <citation type="submission" date="2020-05" db="EMBL/GenBank/DDBJ databases">
        <title>Complete genome sequencing of Campylobacter and Arcobacter type strains.</title>
        <authorList>
            <person name="Miller W.G."/>
            <person name="Yee E."/>
        </authorList>
    </citation>
    <scope>NUCLEOTIDE SEQUENCE [LARGE SCALE GENOMIC DNA]</scope>
    <source>
        <strain evidence="2 5">LMG 21996</strain>
    </source>
</reference>
<keyword evidence="4" id="KW-1185">Reference proteome</keyword>
<evidence type="ECO:0000256" key="1">
    <source>
        <dbReference type="SAM" id="Coils"/>
    </source>
</evidence>